<proteinExistence type="predicted"/>
<evidence type="ECO:0000256" key="5">
    <source>
        <dbReference type="ARBA" id="ARBA00024227"/>
    </source>
</evidence>
<reference evidence="8 9" key="1">
    <citation type="submission" date="2018-10" db="EMBL/GenBank/DDBJ databases">
        <title>Genomic Encyclopedia of Type Strains, Phase IV (KMG-IV): sequencing the most valuable type-strain genomes for metagenomic binning, comparative biology and taxonomic classification.</title>
        <authorList>
            <person name="Goeker M."/>
        </authorList>
    </citation>
    <scope>NUCLEOTIDE SEQUENCE [LARGE SCALE GENOMIC DNA]</scope>
    <source>
        <strain evidence="8 9">DSM 22008</strain>
    </source>
</reference>
<keyword evidence="3" id="KW-0067">ATP-binding</keyword>
<dbReference type="GO" id="GO:0004077">
    <property type="term" value="F:biotin--[biotin carboxyl-carrier protein] ligase activity"/>
    <property type="evidence" value="ECO:0007669"/>
    <property type="project" value="UniProtKB-EC"/>
</dbReference>
<evidence type="ECO:0000259" key="7">
    <source>
        <dbReference type="PROSITE" id="PS51733"/>
    </source>
</evidence>
<dbReference type="SUPFAM" id="SSF50037">
    <property type="entry name" value="C-terminal domain of transcriptional repressors"/>
    <property type="match status" value="1"/>
</dbReference>
<dbReference type="Proteomes" id="UP000282211">
    <property type="component" value="Unassembled WGS sequence"/>
</dbReference>
<evidence type="ECO:0000313" key="8">
    <source>
        <dbReference type="EMBL" id="RKQ71647.1"/>
    </source>
</evidence>
<gene>
    <name evidence="8" type="ORF">DES40_0974</name>
</gene>
<dbReference type="InterPro" id="IPR004143">
    <property type="entry name" value="BPL_LPL_catalytic"/>
</dbReference>
<dbReference type="PANTHER" id="PTHR12835:SF5">
    <property type="entry name" value="BIOTIN--PROTEIN LIGASE"/>
    <property type="match status" value="1"/>
</dbReference>
<dbReference type="Gene3D" id="2.30.30.100">
    <property type="match status" value="1"/>
</dbReference>
<accession>A0A420WKV0</accession>
<sequence>MKLEYFETLGSTQDYIKDLAAKGEFGPRWVRAGLQNSGRGRRGRPWISKPGNLFASGIYPWSGPLISKPLASFVVALAVTEVLSTYIDPAKITLKWPNDVLVEGAKISGILLEGGEGWLVIGVGMNLEHNPDDLPYPTTHLLEHMSENDLNDAEPLYAGADPILAQLTQIIGTKLSVLQTEGFGPFHKEWLNKAANLGQVIKVNLDGDIVAGTFETLSDNGALRLRLSDGTIREIVAGDVLL</sequence>
<keyword evidence="1 8" id="KW-0436">Ligase</keyword>
<comment type="catalytic activity">
    <reaction evidence="6">
        <text>biotin + L-lysyl-[protein] + ATP = N(6)-biotinyl-L-lysyl-[protein] + AMP + diphosphate + H(+)</text>
        <dbReference type="Rhea" id="RHEA:11756"/>
        <dbReference type="Rhea" id="RHEA-COMP:9752"/>
        <dbReference type="Rhea" id="RHEA-COMP:10505"/>
        <dbReference type="ChEBI" id="CHEBI:15378"/>
        <dbReference type="ChEBI" id="CHEBI:29969"/>
        <dbReference type="ChEBI" id="CHEBI:30616"/>
        <dbReference type="ChEBI" id="CHEBI:33019"/>
        <dbReference type="ChEBI" id="CHEBI:57586"/>
        <dbReference type="ChEBI" id="CHEBI:83144"/>
        <dbReference type="ChEBI" id="CHEBI:456215"/>
        <dbReference type="EC" id="6.3.4.15"/>
    </reaction>
</comment>
<dbReference type="GO" id="GO:0005524">
    <property type="term" value="F:ATP binding"/>
    <property type="evidence" value="ECO:0007669"/>
    <property type="project" value="UniProtKB-KW"/>
</dbReference>
<evidence type="ECO:0000256" key="6">
    <source>
        <dbReference type="ARBA" id="ARBA00047846"/>
    </source>
</evidence>
<keyword evidence="4" id="KW-0092">Biotin</keyword>
<name>A0A420WKV0_9PROT</name>
<dbReference type="NCBIfam" id="TIGR00121">
    <property type="entry name" value="birA_ligase"/>
    <property type="match status" value="1"/>
</dbReference>
<dbReference type="Gene3D" id="3.30.930.10">
    <property type="entry name" value="Bira Bifunctional Protein, Domain 2"/>
    <property type="match status" value="1"/>
</dbReference>
<evidence type="ECO:0000313" key="9">
    <source>
        <dbReference type="Proteomes" id="UP000282211"/>
    </source>
</evidence>
<dbReference type="PANTHER" id="PTHR12835">
    <property type="entry name" value="BIOTIN PROTEIN LIGASE"/>
    <property type="match status" value="1"/>
</dbReference>
<comment type="caution">
    <text evidence="8">The sequence shown here is derived from an EMBL/GenBank/DDBJ whole genome shotgun (WGS) entry which is preliminary data.</text>
</comment>
<protein>
    <recommendedName>
        <fullName evidence="5">biotin--[biotin carboxyl-carrier protein] ligase</fullName>
        <ecNumber evidence="5">6.3.4.15</ecNumber>
    </recommendedName>
</protein>
<dbReference type="Pfam" id="PF02237">
    <property type="entry name" value="BPL_C"/>
    <property type="match status" value="1"/>
</dbReference>
<dbReference type="InterPro" id="IPR004408">
    <property type="entry name" value="Biotin_CoA_COase_ligase"/>
</dbReference>
<dbReference type="InterPro" id="IPR003142">
    <property type="entry name" value="BPL_C"/>
</dbReference>
<dbReference type="CDD" id="cd16442">
    <property type="entry name" value="BPL"/>
    <property type="match status" value="1"/>
</dbReference>
<dbReference type="RefSeq" id="WP_121099404.1">
    <property type="nucleotide sequence ID" value="NZ_RBII01000001.1"/>
</dbReference>
<dbReference type="OrthoDB" id="9807064at2"/>
<organism evidence="8 9">
    <name type="scientific">Litorimonas taeanensis</name>
    <dbReference type="NCBI Taxonomy" id="568099"/>
    <lineage>
        <taxon>Bacteria</taxon>
        <taxon>Pseudomonadati</taxon>
        <taxon>Pseudomonadota</taxon>
        <taxon>Alphaproteobacteria</taxon>
        <taxon>Maricaulales</taxon>
        <taxon>Robiginitomaculaceae</taxon>
    </lineage>
</organism>
<dbReference type="FunCoup" id="A0A420WKV0">
    <property type="interactions" value="372"/>
</dbReference>
<feature type="domain" description="BPL/LPL catalytic" evidence="7">
    <location>
        <begin position="1"/>
        <end position="183"/>
    </location>
</feature>
<dbReference type="AlphaFoldDB" id="A0A420WKV0"/>
<keyword evidence="9" id="KW-1185">Reference proteome</keyword>
<dbReference type="InterPro" id="IPR008988">
    <property type="entry name" value="Transcriptional_repressor_C"/>
</dbReference>
<dbReference type="Pfam" id="PF03099">
    <property type="entry name" value="BPL_LplA_LipB"/>
    <property type="match status" value="1"/>
</dbReference>
<evidence type="ECO:0000256" key="1">
    <source>
        <dbReference type="ARBA" id="ARBA00022598"/>
    </source>
</evidence>
<evidence type="ECO:0000256" key="2">
    <source>
        <dbReference type="ARBA" id="ARBA00022741"/>
    </source>
</evidence>
<keyword evidence="2" id="KW-0547">Nucleotide-binding</keyword>
<dbReference type="PROSITE" id="PS51733">
    <property type="entry name" value="BPL_LPL_CATALYTIC"/>
    <property type="match status" value="1"/>
</dbReference>
<dbReference type="GO" id="GO:0005737">
    <property type="term" value="C:cytoplasm"/>
    <property type="evidence" value="ECO:0007669"/>
    <property type="project" value="TreeGrafter"/>
</dbReference>
<dbReference type="EMBL" id="RBII01000001">
    <property type="protein sequence ID" value="RKQ71647.1"/>
    <property type="molecule type" value="Genomic_DNA"/>
</dbReference>
<dbReference type="InterPro" id="IPR045864">
    <property type="entry name" value="aa-tRNA-synth_II/BPL/LPL"/>
</dbReference>
<evidence type="ECO:0000256" key="4">
    <source>
        <dbReference type="ARBA" id="ARBA00023267"/>
    </source>
</evidence>
<dbReference type="EC" id="6.3.4.15" evidence="5"/>
<dbReference type="InParanoid" id="A0A420WKV0"/>
<dbReference type="SUPFAM" id="SSF55681">
    <property type="entry name" value="Class II aaRS and biotin synthetases"/>
    <property type="match status" value="1"/>
</dbReference>
<evidence type="ECO:0000256" key="3">
    <source>
        <dbReference type="ARBA" id="ARBA00022840"/>
    </source>
</evidence>